<protein>
    <submittedName>
        <fullName evidence="3">Uncharacterized protein</fullName>
    </submittedName>
</protein>
<dbReference type="AlphaFoldDB" id="A0A182KEW6"/>
<dbReference type="VEuPathDB" id="VectorBase:ACHR009305"/>
<dbReference type="EnsemblMetazoa" id="ACHR009305-RA">
    <property type="protein sequence ID" value="ACHR009305-PA"/>
    <property type="gene ID" value="ACHR009305"/>
</dbReference>
<keyword evidence="4" id="KW-1185">Reference proteome</keyword>
<evidence type="ECO:0000313" key="4">
    <source>
        <dbReference type="Proteomes" id="UP000075881"/>
    </source>
</evidence>
<accession>A0A182KEW6</accession>
<evidence type="ECO:0000256" key="2">
    <source>
        <dbReference type="SAM" id="Phobius"/>
    </source>
</evidence>
<feature type="region of interest" description="Disordered" evidence="1">
    <location>
        <begin position="108"/>
        <end position="134"/>
    </location>
</feature>
<organism evidence="3 4">
    <name type="scientific">Anopheles christyi</name>
    <dbReference type="NCBI Taxonomy" id="43041"/>
    <lineage>
        <taxon>Eukaryota</taxon>
        <taxon>Metazoa</taxon>
        <taxon>Ecdysozoa</taxon>
        <taxon>Arthropoda</taxon>
        <taxon>Hexapoda</taxon>
        <taxon>Insecta</taxon>
        <taxon>Pterygota</taxon>
        <taxon>Neoptera</taxon>
        <taxon>Endopterygota</taxon>
        <taxon>Diptera</taxon>
        <taxon>Nematocera</taxon>
        <taxon>Culicoidea</taxon>
        <taxon>Culicidae</taxon>
        <taxon>Anophelinae</taxon>
        <taxon>Anopheles</taxon>
    </lineage>
</organism>
<proteinExistence type="predicted"/>
<keyword evidence="2" id="KW-1133">Transmembrane helix</keyword>
<reference evidence="3" key="2">
    <citation type="submission" date="2020-05" db="UniProtKB">
        <authorList>
            <consortium name="EnsemblMetazoa"/>
        </authorList>
    </citation>
    <scope>IDENTIFICATION</scope>
    <source>
        <strain evidence="3">ACHKN1017</strain>
    </source>
</reference>
<evidence type="ECO:0000313" key="3">
    <source>
        <dbReference type="EnsemblMetazoa" id="ACHR009305-PA"/>
    </source>
</evidence>
<keyword evidence="2" id="KW-0812">Transmembrane</keyword>
<sequence length="181" mass="20562">MELFPAAAVSRTKQLLVNGVFFVVYPVVLCARWYATNRQWSLWTEDEGGNSEGHVQYSRDEEELLRNGMLGGRMIVQKEIVLAVGGTTEEKPSMYKTHNKVENCTVSVDDESSNERNYASKPCEPLNLSKDGEGEDLNSEKLFLLEPMEKRVENMDSFSSNSEVDDDYSIRQIISSSKTYR</sequence>
<evidence type="ECO:0000256" key="1">
    <source>
        <dbReference type="SAM" id="MobiDB-lite"/>
    </source>
</evidence>
<feature type="transmembrane region" description="Helical" evidence="2">
    <location>
        <begin position="15"/>
        <end position="35"/>
    </location>
</feature>
<name>A0A182KEW6_9DIPT</name>
<dbReference type="Proteomes" id="UP000075881">
    <property type="component" value="Unassembled WGS sequence"/>
</dbReference>
<reference evidence="4" key="1">
    <citation type="submission" date="2013-03" db="EMBL/GenBank/DDBJ databases">
        <title>The Genome Sequence of Anopheles christyi ACHKN1017.</title>
        <authorList>
            <consortium name="The Broad Institute Genomics Platform"/>
            <person name="Neafsey D.E."/>
            <person name="Besansky N."/>
            <person name="Walker B."/>
            <person name="Young S.K."/>
            <person name="Zeng Q."/>
            <person name="Gargeya S."/>
            <person name="Fitzgerald M."/>
            <person name="Haas B."/>
            <person name="Abouelleil A."/>
            <person name="Allen A.W."/>
            <person name="Alvarado L."/>
            <person name="Arachchi H.M."/>
            <person name="Berlin A.M."/>
            <person name="Chapman S.B."/>
            <person name="Gainer-Dewar J."/>
            <person name="Goldberg J."/>
            <person name="Griggs A."/>
            <person name="Gujja S."/>
            <person name="Hansen M."/>
            <person name="Howarth C."/>
            <person name="Imamovic A."/>
            <person name="Ireland A."/>
            <person name="Larimer J."/>
            <person name="McCowan C."/>
            <person name="Murphy C."/>
            <person name="Pearson M."/>
            <person name="Poon T.W."/>
            <person name="Priest M."/>
            <person name="Roberts A."/>
            <person name="Saif S."/>
            <person name="Shea T."/>
            <person name="Sisk P."/>
            <person name="Sykes S."/>
            <person name="Wortman J."/>
            <person name="Nusbaum C."/>
            <person name="Birren B."/>
        </authorList>
    </citation>
    <scope>NUCLEOTIDE SEQUENCE [LARGE SCALE GENOMIC DNA]</scope>
    <source>
        <strain evidence="4">ACHKN1017</strain>
    </source>
</reference>
<keyword evidence="2" id="KW-0472">Membrane</keyword>